<dbReference type="PANTHER" id="PTHR30373:SF2">
    <property type="entry name" value="UPF0603 PROTEIN YGCG"/>
    <property type="match status" value="1"/>
</dbReference>
<dbReference type="InterPro" id="IPR007621">
    <property type="entry name" value="TPM_dom"/>
</dbReference>
<protein>
    <submittedName>
        <fullName evidence="5">TPM domain-containing protein</fullName>
    </submittedName>
</protein>
<keyword evidence="3" id="KW-0732">Signal</keyword>
<dbReference type="Pfam" id="PF04536">
    <property type="entry name" value="TPM_phosphatase"/>
    <property type="match status" value="1"/>
</dbReference>
<dbReference type="EMBL" id="QTJU01000016">
    <property type="protein sequence ID" value="RFM25734.1"/>
    <property type="molecule type" value="Genomic_DNA"/>
</dbReference>
<dbReference type="Proteomes" id="UP000261284">
    <property type="component" value="Unassembled WGS sequence"/>
</dbReference>
<dbReference type="RefSeq" id="WP_116849812.1">
    <property type="nucleotide sequence ID" value="NZ_QTJU01000016.1"/>
</dbReference>
<evidence type="ECO:0000256" key="2">
    <source>
        <dbReference type="SAM" id="Phobius"/>
    </source>
</evidence>
<dbReference type="OrthoDB" id="9810918at2"/>
<sequence>MKYIFSLVLLVLMAGSICAQEVLPKPHPIRFVTDAAHVLSGDELNMLENMLRAVNDTSTNELVIVTIPTLQGAPIEDYTLKLFRSWGIGKKDKNNGILIFAAINDHKMRIEVGLGLEGALPDITARQILDNEMRPAFREGNYYAGFNNAVNAVIQSIAGEYTPSVQTEAASTDNDNIGLRVFVVICIIVVVLIILVAVIVARNPSGGRSRSSGWSSLSSSSDSSSIDSSWSSSSDSSSSSSDFGGGSSGGGGSSSDW</sequence>
<keyword evidence="2" id="KW-0812">Transmembrane</keyword>
<dbReference type="PANTHER" id="PTHR30373">
    <property type="entry name" value="UPF0603 PROTEIN YGCG"/>
    <property type="match status" value="1"/>
</dbReference>
<feature type="chain" id="PRO_5017743012" evidence="3">
    <location>
        <begin position="20"/>
        <end position="257"/>
    </location>
</feature>
<feature type="compositionally biased region" description="Low complexity" evidence="1">
    <location>
        <begin position="205"/>
        <end position="242"/>
    </location>
</feature>
<comment type="caution">
    <text evidence="5">The sequence shown here is derived from an EMBL/GenBank/DDBJ whole genome shotgun (WGS) entry which is preliminary data.</text>
</comment>
<gene>
    <name evidence="5" type="ORF">DXN05_23795</name>
</gene>
<evidence type="ECO:0000259" key="4">
    <source>
        <dbReference type="Pfam" id="PF04536"/>
    </source>
</evidence>
<feature type="signal peptide" evidence="3">
    <location>
        <begin position="1"/>
        <end position="19"/>
    </location>
</feature>
<feature type="region of interest" description="Disordered" evidence="1">
    <location>
        <begin position="205"/>
        <end position="257"/>
    </location>
</feature>
<evidence type="ECO:0000313" key="6">
    <source>
        <dbReference type="Proteomes" id="UP000261284"/>
    </source>
</evidence>
<keyword evidence="2" id="KW-1133">Transmembrane helix</keyword>
<feature type="compositionally biased region" description="Gly residues" evidence="1">
    <location>
        <begin position="243"/>
        <end position="257"/>
    </location>
</feature>
<dbReference type="Gene3D" id="3.10.310.50">
    <property type="match status" value="1"/>
</dbReference>
<evidence type="ECO:0000256" key="1">
    <source>
        <dbReference type="SAM" id="MobiDB-lite"/>
    </source>
</evidence>
<keyword evidence="6" id="KW-1185">Reference proteome</keyword>
<evidence type="ECO:0000256" key="3">
    <source>
        <dbReference type="SAM" id="SignalP"/>
    </source>
</evidence>
<keyword evidence="2" id="KW-0472">Membrane</keyword>
<feature type="transmembrane region" description="Helical" evidence="2">
    <location>
        <begin position="177"/>
        <end position="201"/>
    </location>
</feature>
<reference evidence="5 6" key="1">
    <citation type="submission" date="2018-08" db="EMBL/GenBank/DDBJ databases">
        <title>Chitinophagaceae sp. K23C18032701, a novel bacterium isolated from forest soil.</title>
        <authorList>
            <person name="Wang C."/>
        </authorList>
    </citation>
    <scope>NUCLEOTIDE SEQUENCE [LARGE SCALE GENOMIC DNA]</scope>
    <source>
        <strain evidence="5 6">K23C18032701</strain>
    </source>
</reference>
<dbReference type="AlphaFoldDB" id="A0A3E1ND41"/>
<organism evidence="5 6">
    <name type="scientific">Deminuibacter soli</name>
    <dbReference type="NCBI Taxonomy" id="2291815"/>
    <lineage>
        <taxon>Bacteria</taxon>
        <taxon>Pseudomonadati</taxon>
        <taxon>Bacteroidota</taxon>
        <taxon>Chitinophagia</taxon>
        <taxon>Chitinophagales</taxon>
        <taxon>Chitinophagaceae</taxon>
        <taxon>Deminuibacter</taxon>
    </lineage>
</organism>
<evidence type="ECO:0000313" key="5">
    <source>
        <dbReference type="EMBL" id="RFM25734.1"/>
    </source>
</evidence>
<accession>A0A3E1ND41</accession>
<proteinExistence type="predicted"/>
<name>A0A3E1ND41_9BACT</name>
<feature type="domain" description="TPM" evidence="4">
    <location>
        <begin position="32"/>
        <end position="155"/>
    </location>
</feature>